<evidence type="ECO:0000256" key="7">
    <source>
        <dbReference type="ARBA" id="ARBA00023139"/>
    </source>
</evidence>
<dbReference type="Gene3D" id="3.40.190.10">
    <property type="entry name" value="Periplasmic binding protein-like II"/>
    <property type="match status" value="2"/>
</dbReference>
<evidence type="ECO:0000256" key="8">
    <source>
        <dbReference type="ARBA" id="ARBA00023288"/>
    </source>
</evidence>
<evidence type="ECO:0000256" key="3">
    <source>
        <dbReference type="ARBA" id="ARBA00022475"/>
    </source>
</evidence>
<accession>A0A933KZQ5</accession>
<proteinExistence type="inferred from homology"/>
<comment type="subcellular location">
    <subcellularLocation>
        <location evidence="1">Periplasm</location>
    </subcellularLocation>
</comment>
<feature type="chain" id="PRO_5037366658" evidence="9">
    <location>
        <begin position="19"/>
        <end position="469"/>
    </location>
</feature>
<keyword evidence="8" id="KW-0449">Lipoprotein</keyword>
<protein>
    <submittedName>
        <fullName evidence="10">Extracellular solute-binding protein</fullName>
    </submittedName>
</protein>
<feature type="signal peptide" evidence="9">
    <location>
        <begin position="1"/>
        <end position="18"/>
    </location>
</feature>
<dbReference type="Pfam" id="PF01547">
    <property type="entry name" value="SBP_bac_1"/>
    <property type="match status" value="1"/>
</dbReference>
<name>A0A933KZQ5_9HYPH</name>
<sequence length="469" mass="50842">MAGTALVTTLMLAGTAFADPVVIRIVAGDLQPDDPASERYIKEIEDGVKAMDGTEVDIQMTPIAGSGYADKLGAMLLGGDIPDLIYFQGGDQKMVEQGILVDLNPLIANTTSLKNELYGHNVERMKNYPYLVYDFPPRAPQPVIRADWLEKLGMAPPQTVDEYTALFQAIHDADLDGDGTPGNTFGLTAYVNTNELDDIFNQAFGVTGTWMKDVDGQWIAGRVSSAEKAKLAYYADLAKKGLFDKEYVTNKFDVKEDKFYTGKAGVIFGSSAETVGIYGGKMAAAHPGETITLTLLPVPKGPAGQGLAAVDVSKESRGWAISALSQHPDVAMKIMDFLASPAGQIVDRMGFEGVHYTKAADGAVTVTPDMATWYARFSYAPSFKPPVEWRSQASLDFLASVNKWFAADNSFVWLADYAADVDAAENVYRSWVAKFITGEAGMDQWDAYVKEWTGAGGAKLTDYARTILK</sequence>
<dbReference type="InterPro" id="IPR006059">
    <property type="entry name" value="SBP"/>
</dbReference>
<evidence type="ECO:0000256" key="9">
    <source>
        <dbReference type="SAM" id="SignalP"/>
    </source>
</evidence>
<keyword evidence="6" id="KW-0472">Membrane</keyword>
<dbReference type="InterPro" id="IPR050490">
    <property type="entry name" value="Bact_solute-bd_prot1"/>
</dbReference>
<gene>
    <name evidence="10" type="ORF">HY834_06075</name>
</gene>
<dbReference type="EMBL" id="JACRAF010000018">
    <property type="protein sequence ID" value="MBI4921298.1"/>
    <property type="molecule type" value="Genomic_DNA"/>
</dbReference>
<reference evidence="10" key="1">
    <citation type="submission" date="2020-07" db="EMBL/GenBank/DDBJ databases">
        <title>Huge and variable diversity of episymbiotic CPR bacteria and DPANN archaea in groundwater ecosystems.</title>
        <authorList>
            <person name="He C.Y."/>
            <person name="Keren R."/>
            <person name="Whittaker M."/>
            <person name="Farag I.F."/>
            <person name="Doudna J."/>
            <person name="Cate J.H.D."/>
            <person name="Banfield J.F."/>
        </authorList>
    </citation>
    <scope>NUCLEOTIDE SEQUENCE</scope>
    <source>
        <strain evidence="10">NC_groundwater_1586_Pr3_B-0.1um_66_15</strain>
    </source>
</reference>
<evidence type="ECO:0000313" key="11">
    <source>
        <dbReference type="Proteomes" id="UP000782610"/>
    </source>
</evidence>
<dbReference type="AlphaFoldDB" id="A0A933KZQ5"/>
<evidence type="ECO:0000256" key="2">
    <source>
        <dbReference type="ARBA" id="ARBA00008520"/>
    </source>
</evidence>
<evidence type="ECO:0000256" key="4">
    <source>
        <dbReference type="ARBA" id="ARBA00022729"/>
    </source>
</evidence>
<keyword evidence="4 9" id="KW-0732">Signal</keyword>
<keyword evidence="7" id="KW-0564">Palmitate</keyword>
<evidence type="ECO:0000256" key="6">
    <source>
        <dbReference type="ARBA" id="ARBA00023136"/>
    </source>
</evidence>
<organism evidence="10 11">
    <name type="scientific">Devosia nanyangense</name>
    <dbReference type="NCBI Taxonomy" id="1228055"/>
    <lineage>
        <taxon>Bacteria</taxon>
        <taxon>Pseudomonadati</taxon>
        <taxon>Pseudomonadota</taxon>
        <taxon>Alphaproteobacteria</taxon>
        <taxon>Hyphomicrobiales</taxon>
        <taxon>Devosiaceae</taxon>
        <taxon>Devosia</taxon>
    </lineage>
</organism>
<dbReference type="Proteomes" id="UP000782610">
    <property type="component" value="Unassembled WGS sequence"/>
</dbReference>
<dbReference type="GO" id="GO:0042597">
    <property type="term" value="C:periplasmic space"/>
    <property type="evidence" value="ECO:0007669"/>
    <property type="project" value="UniProtKB-SubCell"/>
</dbReference>
<dbReference type="SUPFAM" id="SSF53850">
    <property type="entry name" value="Periplasmic binding protein-like II"/>
    <property type="match status" value="1"/>
</dbReference>
<dbReference type="PANTHER" id="PTHR43649">
    <property type="entry name" value="ARABINOSE-BINDING PROTEIN-RELATED"/>
    <property type="match status" value="1"/>
</dbReference>
<dbReference type="PANTHER" id="PTHR43649:SF33">
    <property type="entry name" value="POLYGALACTURONAN_RHAMNOGALACTURONAN-BINDING PROTEIN YTCQ"/>
    <property type="match status" value="1"/>
</dbReference>
<keyword evidence="3" id="KW-1003">Cell membrane</keyword>
<evidence type="ECO:0000313" key="10">
    <source>
        <dbReference type="EMBL" id="MBI4921298.1"/>
    </source>
</evidence>
<evidence type="ECO:0000256" key="5">
    <source>
        <dbReference type="ARBA" id="ARBA00022764"/>
    </source>
</evidence>
<evidence type="ECO:0000256" key="1">
    <source>
        <dbReference type="ARBA" id="ARBA00004418"/>
    </source>
</evidence>
<comment type="similarity">
    <text evidence="2">Belongs to the bacterial solute-binding protein 1 family.</text>
</comment>
<keyword evidence="5" id="KW-0574">Periplasm</keyword>
<comment type="caution">
    <text evidence="10">The sequence shown here is derived from an EMBL/GenBank/DDBJ whole genome shotgun (WGS) entry which is preliminary data.</text>
</comment>